<name>A0A433QVL3_9FUNG</name>
<evidence type="ECO:0000256" key="1">
    <source>
        <dbReference type="SAM" id="MobiDB-lite"/>
    </source>
</evidence>
<dbReference type="AlphaFoldDB" id="A0A433QVL3"/>
<reference evidence="2 3" key="1">
    <citation type="journal article" date="2018" name="New Phytol.">
        <title>Phylogenomics of Endogonaceae and evolution of mycorrhizas within Mucoromycota.</title>
        <authorList>
            <person name="Chang Y."/>
            <person name="Desiro A."/>
            <person name="Na H."/>
            <person name="Sandor L."/>
            <person name="Lipzen A."/>
            <person name="Clum A."/>
            <person name="Barry K."/>
            <person name="Grigoriev I.V."/>
            <person name="Martin F.M."/>
            <person name="Stajich J.E."/>
            <person name="Smith M.E."/>
            <person name="Bonito G."/>
            <person name="Spatafora J.W."/>
        </authorList>
    </citation>
    <scope>NUCLEOTIDE SEQUENCE [LARGE SCALE GENOMIC DNA]</scope>
    <source>
        <strain evidence="2 3">AD002</strain>
    </source>
</reference>
<dbReference type="InterPro" id="IPR011990">
    <property type="entry name" value="TPR-like_helical_dom_sf"/>
</dbReference>
<feature type="region of interest" description="Disordered" evidence="1">
    <location>
        <begin position="176"/>
        <end position="231"/>
    </location>
</feature>
<accession>A0A433QVL3</accession>
<protein>
    <recommendedName>
        <fullName evidence="4">TPR-like protein</fullName>
    </recommendedName>
</protein>
<dbReference type="EMBL" id="RBNJ01000919">
    <property type="protein sequence ID" value="RUS33806.1"/>
    <property type="molecule type" value="Genomic_DNA"/>
</dbReference>
<keyword evidence="3" id="KW-1185">Reference proteome</keyword>
<evidence type="ECO:0008006" key="4">
    <source>
        <dbReference type="Google" id="ProtNLM"/>
    </source>
</evidence>
<dbReference type="SUPFAM" id="SSF48452">
    <property type="entry name" value="TPR-like"/>
    <property type="match status" value="1"/>
</dbReference>
<evidence type="ECO:0000313" key="2">
    <source>
        <dbReference type="EMBL" id="RUS33806.1"/>
    </source>
</evidence>
<feature type="compositionally biased region" description="Acidic residues" evidence="1">
    <location>
        <begin position="205"/>
        <end position="231"/>
    </location>
</feature>
<evidence type="ECO:0000313" key="3">
    <source>
        <dbReference type="Proteomes" id="UP000274822"/>
    </source>
</evidence>
<organism evidence="2 3">
    <name type="scientific">Jimgerdemannia flammicorona</name>
    <dbReference type="NCBI Taxonomy" id="994334"/>
    <lineage>
        <taxon>Eukaryota</taxon>
        <taxon>Fungi</taxon>
        <taxon>Fungi incertae sedis</taxon>
        <taxon>Mucoromycota</taxon>
        <taxon>Mucoromycotina</taxon>
        <taxon>Endogonomycetes</taxon>
        <taxon>Endogonales</taxon>
        <taxon>Endogonaceae</taxon>
        <taxon>Jimgerdemannia</taxon>
    </lineage>
</organism>
<dbReference type="Proteomes" id="UP000274822">
    <property type="component" value="Unassembled WGS sequence"/>
</dbReference>
<dbReference type="Gene3D" id="1.25.40.10">
    <property type="entry name" value="Tetratricopeptide repeat domain"/>
    <property type="match status" value="1"/>
</dbReference>
<dbReference type="CDD" id="cd24142">
    <property type="entry name" value="ACL4-like"/>
    <property type="match status" value="1"/>
</dbReference>
<gene>
    <name evidence="2" type="ORF">BC938DRAFT_483793</name>
</gene>
<comment type="caution">
    <text evidence="2">The sequence shown here is derived from an EMBL/GenBank/DDBJ whole genome shotgun (WGS) entry which is preliminary data.</text>
</comment>
<sequence>MVFGEGGKGKGAAPRRCSLTRLIPERVPLTTHYSFELEAEQKCEAYLQQAVSVDPSNPEVYQTLASVRLSQVRNDEARDALERSMRLWIGLEPGHSFIPLYDSRIALVKMLLELSLYSRAFVVLEGLQKENDQVVDLWYLYGWAYYCQGEETKEEEERKGMWEDARECLEQAVNLYQQQEPDDEGMLQHSQELIQKIDGVMPRGDDEDEDEDEDEEGNGEGEVDDDEEMEV</sequence>
<proteinExistence type="predicted"/>